<dbReference type="Gene3D" id="3.40.605.10">
    <property type="entry name" value="Aldehyde Dehydrogenase, Chain A, domain 1"/>
    <property type="match status" value="1"/>
</dbReference>
<dbReference type="Pfam" id="PF00171">
    <property type="entry name" value="Aldedh"/>
    <property type="match status" value="1"/>
</dbReference>
<comment type="caution">
    <text evidence="4">The sequence shown here is derived from an EMBL/GenBank/DDBJ whole genome shotgun (WGS) entry which is preliminary data.</text>
</comment>
<dbReference type="InterPro" id="IPR016161">
    <property type="entry name" value="Ald_DH/histidinol_DH"/>
</dbReference>
<proteinExistence type="inferred from homology"/>
<dbReference type="GO" id="GO:0016620">
    <property type="term" value="F:oxidoreductase activity, acting on the aldehyde or oxo group of donors, NAD or NADP as acceptor"/>
    <property type="evidence" value="ECO:0007669"/>
    <property type="project" value="UniProtKB-ARBA"/>
</dbReference>
<accession>A0ABD2N7B8</accession>
<reference evidence="4 5" key="1">
    <citation type="journal article" date="2021" name="BMC Biol.">
        <title>Horizontally acquired antibacterial genes associated with adaptive radiation of ladybird beetles.</title>
        <authorList>
            <person name="Li H.S."/>
            <person name="Tang X.F."/>
            <person name="Huang Y.H."/>
            <person name="Xu Z.Y."/>
            <person name="Chen M.L."/>
            <person name="Du X.Y."/>
            <person name="Qiu B.Y."/>
            <person name="Chen P.T."/>
            <person name="Zhang W."/>
            <person name="Slipinski A."/>
            <person name="Escalona H.E."/>
            <person name="Waterhouse R.M."/>
            <person name="Zwick A."/>
            <person name="Pang H."/>
        </authorList>
    </citation>
    <scope>NUCLEOTIDE SEQUENCE [LARGE SCALE GENOMIC DNA]</scope>
    <source>
        <strain evidence="4">SYSU2018</strain>
    </source>
</reference>
<evidence type="ECO:0000256" key="2">
    <source>
        <dbReference type="ARBA" id="ARBA00023002"/>
    </source>
</evidence>
<feature type="domain" description="Aldehyde dehydrogenase" evidence="3">
    <location>
        <begin position="21"/>
        <end position="141"/>
    </location>
</feature>
<dbReference type="Proteomes" id="UP001516400">
    <property type="component" value="Unassembled WGS sequence"/>
</dbReference>
<evidence type="ECO:0000256" key="1">
    <source>
        <dbReference type="ARBA" id="ARBA00009986"/>
    </source>
</evidence>
<dbReference type="InterPro" id="IPR015590">
    <property type="entry name" value="Aldehyde_DH_dom"/>
</dbReference>
<comment type="similarity">
    <text evidence="1">Belongs to the aldehyde dehydrogenase family.</text>
</comment>
<dbReference type="SUPFAM" id="SSF53720">
    <property type="entry name" value="ALDH-like"/>
    <property type="match status" value="1"/>
</dbReference>
<organism evidence="4 5">
    <name type="scientific">Cryptolaemus montrouzieri</name>
    <dbReference type="NCBI Taxonomy" id="559131"/>
    <lineage>
        <taxon>Eukaryota</taxon>
        <taxon>Metazoa</taxon>
        <taxon>Ecdysozoa</taxon>
        <taxon>Arthropoda</taxon>
        <taxon>Hexapoda</taxon>
        <taxon>Insecta</taxon>
        <taxon>Pterygota</taxon>
        <taxon>Neoptera</taxon>
        <taxon>Endopterygota</taxon>
        <taxon>Coleoptera</taxon>
        <taxon>Polyphaga</taxon>
        <taxon>Cucujiformia</taxon>
        <taxon>Coccinelloidea</taxon>
        <taxon>Coccinellidae</taxon>
        <taxon>Scymninae</taxon>
        <taxon>Scymnini</taxon>
        <taxon>Cryptolaemus</taxon>
    </lineage>
</organism>
<sequence length="143" mass="16516">MAVNKESAVIDIIPRPMKNPKEVVENLRKNFYANKTRSLKFRRTQLENFIKFFEDNVDDLCDAVYKDLRKPRSETILCEIDFTINEIKNLLFNLNEYASPEYPEKGLVNMLDGVEIRKDPYGVVLVIGSWNYPLGIALNPMAG</sequence>
<protein>
    <recommendedName>
        <fullName evidence="3">Aldehyde dehydrogenase domain-containing protein</fullName>
    </recommendedName>
</protein>
<dbReference type="EMBL" id="JABFTP020000062">
    <property type="protein sequence ID" value="KAL3274611.1"/>
    <property type="molecule type" value="Genomic_DNA"/>
</dbReference>
<evidence type="ECO:0000313" key="4">
    <source>
        <dbReference type="EMBL" id="KAL3274611.1"/>
    </source>
</evidence>
<name>A0ABD2N7B8_9CUCU</name>
<keyword evidence="5" id="KW-1185">Reference proteome</keyword>
<dbReference type="InterPro" id="IPR016162">
    <property type="entry name" value="Ald_DH_N"/>
</dbReference>
<evidence type="ECO:0000259" key="3">
    <source>
        <dbReference type="Pfam" id="PF00171"/>
    </source>
</evidence>
<dbReference type="AlphaFoldDB" id="A0ABD2N7B8"/>
<dbReference type="PANTHER" id="PTHR43570">
    <property type="entry name" value="ALDEHYDE DEHYDROGENASE"/>
    <property type="match status" value="1"/>
</dbReference>
<dbReference type="PANTHER" id="PTHR43570:SF16">
    <property type="entry name" value="ALDEHYDE DEHYDROGENASE TYPE III, ISOFORM Q"/>
    <property type="match status" value="1"/>
</dbReference>
<gene>
    <name evidence="4" type="ORF">HHI36_015992</name>
</gene>
<feature type="non-terminal residue" evidence="4">
    <location>
        <position position="143"/>
    </location>
</feature>
<dbReference type="InterPro" id="IPR012394">
    <property type="entry name" value="Aldehyde_DH_NAD(P)"/>
</dbReference>
<evidence type="ECO:0000313" key="5">
    <source>
        <dbReference type="Proteomes" id="UP001516400"/>
    </source>
</evidence>
<keyword evidence="2" id="KW-0560">Oxidoreductase</keyword>